<protein>
    <submittedName>
        <fullName evidence="8">2,5-diketo-D-gluconate reductase A</fullName>
    </submittedName>
</protein>
<dbReference type="SUPFAM" id="SSF51430">
    <property type="entry name" value="NAD(P)-linked oxidoreductase"/>
    <property type="match status" value="1"/>
</dbReference>
<keyword evidence="3" id="KW-0560">Oxidoreductase</keyword>
<dbReference type="STRING" id="131112.SAMN04489737_0490"/>
<dbReference type="Gene3D" id="3.20.20.100">
    <property type="entry name" value="NADP-dependent oxidoreductase domain"/>
    <property type="match status" value="1"/>
</dbReference>
<dbReference type="PRINTS" id="PR00069">
    <property type="entry name" value="ALDKETRDTASE"/>
</dbReference>
<evidence type="ECO:0000256" key="3">
    <source>
        <dbReference type="ARBA" id="ARBA00023002"/>
    </source>
</evidence>
<feature type="binding site" evidence="5">
    <location>
        <position position="104"/>
    </location>
    <ligand>
        <name>substrate</name>
    </ligand>
</feature>
<dbReference type="AlphaFoldDB" id="A0A1H2LCX4"/>
<dbReference type="PIRSF" id="PIRSF000097">
    <property type="entry name" value="AKR"/>
    <property type="match status" value="1"/>
</dbReference>
<dbReference type="GO" id="GO:0016616">
    <property type="term" value="F:oxidoreductase activity, acting on the CH-OH group of donors, NAD or NADP as acceptor"/>
    <property type="evidence" value="ECO:0007669"/>
    <property type="project" value="UniProtKB-ARBA"/>
</dbReference>
<dbReference type="FunFam" id="3.20.20.100:FF:000002">
    <property type="entry name" value="2,5-diketo-D-gluconic acid reductase A"/>
    <property type="match status" value="1"/>
</dbReference>
<dbReference type="Pfam" id="PF00248">
    <property type="entry name" value="Aldo_ket_red"/>
    <property type="match status" value="1"/>
</dbReference>
<reference evidence="9" key="1">
    <citation type="submission" date="2016-10" db="EMBL/GenBank/DDBJ databases">
        <authorList>
            <person name="Varghese N."/>
            <person name="Submissions S."/>
        </authorList>
    </citation>
    <scope>NUCLEOTIDE SEQUENCE [LARGE SCALE GENOMIC DNA]</scope>
    <source>
        <strain evidence="9">DSM 10002</strain>
    </source>
</reference>
<evidence type="ECO:0000256" key="4">
    <source>
        <dbReference type="PIRSR" id="PIRSR000097-1"/>
    </source>
</evidence>
<dbReference type="Proteomes" id="UP000214355">
    <property type="component" value="Chromosome I"/>
</dbReference>
<feature type="domain" description="NADP-dependent oxidoreductase" evidence="7">
    <location>
        <begin position="13"/>
        <end position="258"/>
    </location>
</feature>
<keyword evidence="9" id="KW-1185">Reference proteome</keyword>
<dbReference type="EMBL" id="LT629804">
    <property type="protein sequence ID" value="SDU78478.1"/>
    <property type="molecule type" value="Genomic_DNA"/>
</dbReference>
<evidence type="ECO:0000256" key="1">
    <source>
        <dbReference type="ARBA" id="ARBA00007905"/>
    </source>
</evidence>
<dbReference type="RefSeq" id="WP_091279482.1">
    <property type="nucleotide sequence ID" value="NZ_LT629804.1"/>
</dbReference>
<dbReference type="PANTHER" id="PTHR43827:SF3">
    <property type="entry name" value="NADP-DEPENDENT OXIDOREDUCTASE DOMAIN-CONTAINING PROTEIN"/>
    <property type="match status" value="1"/>
</dbReference>
<evidence type="ECO:0000313" key="8">
    <source>
        <dbReference type="EMBL" id="SDU78478.1"/>
    </source>
</evidence>
<dbReference type="InterPro" id="IPR020471">
    <property type="entry name" value="AKR"/>
</dbReference>
<evidence type="ECO:0000256" key="2">
    <source>
        <dbReference type="ARBA" id="ARBA00022857"/>
    </source>
</evidence>
<proteinExistence type="inferred from homology"/>
<comment type="similarity">
    <text evidence="1">Belongs to the aldo/keto reductase family.</text>
</comment>
<dbReference type="PROSITE" id="PS00798">
    <property type="entry name" value="ALDOKETO_REDUCTASE_1"/>
    <property type="match status" value="1"/>
</dbReference>
<dbReference type="InterPro" id="IPR036812">
    <property type="entry name" value="NAD(P)_OxRdtase_dom_sf"/>
</dbReference>
<feature type="active site" description="Proton donor" evidence="4">
    <location>
        <position position="46"/>
    </location>
</feature>
<dbReference type="PANTHER" id="PTHR43827">
    <property type="entry name" value="2,5-DIKETO-D-GLUCONIC ACID REDUCTASE"/>
    <property type="match status" value="1"/>
</dbReference>
<dbReference type="GeneID" id="65344236"/>
<evidence type="ECO:0000256" key="5">
    <source>
        <dbReference type="PIRSR" id="PIRSR000097-2"/>
    </source>
</evidence>
<gene>
    <name evidence="8" type="ORF">SAMN04489737_0490</name>
</gene>
<evidence type="ECO:0000259" key="7">
    <source>
        <dbReference type="Pfam" id="PF00248"/>
    </source>
</evidence>
<evidence type="ECO:0000256" key="6">
    <source>
        <dbReference type="PIRSR" id="PIRSR000097-3"/>
    </source>
</evidence>
<accession>A0A1H2LCX4</accession>
<keyword evidence="2" id="KW-0521">NADP</keyword>
<dbReference type="InterPro" id="IPR023210">
    <property type="entry name" value="NADP_OxRdtase_dom"/>
</dbReference>
<organism evidence="8 9">
    <name type="scientific">Arcanobacterium phocae</name>
    <dbReference type="NCBI Taxonomy" id="131112"/>
    <lineage>
        <taxon>Bacteria</taxon>
        <taxon>Bacillati</taxon>
        <taxon>Actinomycetota</taxon>
        <taxon>Actinomycetes</taxon>
        <taxon>Actinomycetales</taxon>
        <taxon>Actinomycetaceae</taxon>
        <taxon>Arcanobacterium</taxon>
    </lineage>
</organism>
<sequence length="275" mass="30634">MTHLRSGFNIPELGFGTYQVTQKDAADLVQQAFAIGYRHIDTAQMYGNEDGVGRAIVESGIPRQSLFITTKLDNPNHEPEQVYTSFAQSLAKLRTDYVDLFLMHWPLPMHYDGDFMQTFATMEDLVAEGHLRSVGVSNFQISHLEQLVAAGTGVPVINQIEIHPYFQNRQVVEYCRTAGIVVESWSPLGRGKDLLDPVIIEIAKKHDATPAQVVLAWHRLEGFVAIPKASSLARQRENFNSLGVVLDDDDLAAIRALDRGEDGRMGPNPDVFAKM</sequence>
<evidence type="ECO:0000313" key="9">
    <source>
        <dbReference type="Proteomes" id="UP000214355"/>
    </source>
</evidence>
<dbReference type="InterPro" id="IPR018170">
    <property type="entry name" value="Aldo/ket_reductase_CS"/>
</dbReference>
<name>A0A1H2LCX4_9ACTO</name>
<feature type="site" description="Lowers pKa of active site Tyr" evidence="6">
    <location>
        <position position="71"/>
    </location>
</feature>
<dbReference type="OrthoDB" id="9804790at2"/>
<dbReference type="CDD" id="cd19071">
    <property type="entry name" value="AKR_AKR1-5-like"/>
    <property type="match status" value="1"/>
</dbReference>